<reference evidence="2 3" key="1">
    <citation type="submission" date="2013-07" db="EMBL/GenBank/DDBJ databases">
        <authorList>
            <consortium name="DOE Joint Genome Institute"/>
            <person name="Reeve W."/>
            <person name="Huntemann M."/>
            <person name="Han J."/>
            <person name="Chen A."/>
            <person name="Kyrpides N."/>
            <person name="Mavromatis K."/>
            <person name="Markowitz V."/>
            <person name="Palaniappan K."/>
            <person name="Ivanova N."/>
            <person name="Schaumberg A."/>
            <person name="Pati A."/>
            <person name="Liolios K."/>
            <person name="Nordberg H.P."/>
            <person name="Cantor M.N."/>
            <person name="Hua S.X."/>
            <person name="Woyke T."/>
        </authorList>
    </citation>
    <scope>NUCLEOTIDE SEQUENCE [LARGE SCALE GENOMIC DNA]</scope>
    <source>
        <strain evidence="2 3">DSM 43889</strain>
    </source>
</reference>
<feature type="transmembrane region" description="Helical" evidence="1">
    <location>
        <begin position="12"/>
        <end position="32"/>
    </location>
</feature>
<comment type="caution">
    <text evidence="2">The sequence shown here is derived from an EMBL/GenBank/DDBJ whole genome shotgun (WGS) entry which is preliminary data.</text>
</comment>
<feature type="transmembrane region" description="Helical" evidence="1">
    <location>
        <begin position="132"/>
        <end position="149"/>
    </location>
</feature>
<feature type="transmembrane region" description="Helical" evidence="1">
    <location>
        <begin position="38"/>
        <end position="63"/>
    </location>
</feature>
<keyword evidence="1" id="KW-0472">Membrane</keyword>
<evidence type="ECO:0000313" key="2">
    <source>
        <dbReference type="EMBL" id="MCP2332124.1"/>
    </source>
</evidence>
<keyword evidence="1" id="KW-1133">Transmembrane helix</keyword>
<proteinExistence type="predicted"/>
<gene>
    <name evidence="2" type="ORF">G443_002394</name>
</gene>
<keyword evidence="3" id="KW-1185">Reference proteome</keyword>
<sequence>MRFWATNRALPVVTGMWLVTLVLVAPFGSTLVPTPNVLGGIALALPAAVLIPLLCSGSVAYLLSRAPRDWEANAVRPVRVYDSAFLVALGGLYGVLCLALHVTDLQPTAVIAARNALGFTGLALLVSRFSTAVSAATVPTLYAVAAMVLGDRGRSWWAWPVSDVFSVRALGLAVLVFVLGVVAHAWLPDWLRRRQVAR</sequence>
<dbReference type="Proteomes" id="UP000791080">
    <property type="component" value="Unassembled WGS sequence"/>
</dbReference>
<reference evidence="2 3" key="2">
    <citation type="submission" date="2022-06" db="EMBL/GenBank/DDBJ databases">
        <title>Genomic Encyclopedia of Type Strains, Phase I: the one thousand microbial genomes (KMG-I) project.</title>
        <authorList>
            <person name="Kyrpides N."/>
        </authorList>
    </citation>
    <scope>NUCLEOTIDE SEQUENCE [LARGE SCALE GENOMIC DNA]</scope>
    <source>
        <strain evidence="2 3">DSM 43889</strain>
    </source>
</reference>
<name>A0ABT1JHY4_ACTCY</name>
<protein>
    <submittedName>
        <fullName evidence="2">Uncharacterized protein</fullName>
    </submittedName>
</protein>
<evidence type="ECO:0000256" key="1">
    <source>
        <dbReference type="SAM" id="Phobius"/>
    </source>
</evidence>
<accession>A0ABT1JHY4</accession>
<feature type="transmembrane region" description="Helical" evidence="1">
    <location>
        <begin position="169"/>
        <end position="187"/>
    </location>
</feature>
<evidence type="ECO:0000313" key="3">
    <source>
        <dbReference type="Proteomes" id="UP000791080"/>
    </source>
</evidence>
<organism evidence="2 3">
    <name type="scientific">Actinoalloteichus caeruleus DSM 43889</name>
    <dbReference type="NCBI Taxonomy" id="1120930"/>
    <lineage>
        <taxon>Bacteria</taxon>
        <taxon>Bacillati</taxon>
        <taxon>Actinomycetota</taxon>
        <taxon>Actinomycetes</taxon>
        <taxon>Pseudonocardiales</taxon>
        <taxon>Pseudonocardiaceae</taxon>
        <taxon>Actinoalloteichus</taxon>
        <taxon>Actinoalloteichus cyanogriseus</taxon>
    </lineage>
</organism>
<dbReference type="EMBL" id="AUBJ02000001">
    <property type="protein sequence ID" value="MCP2332124.1"/>
    <property type="molecule type" value="Genomic_DNA"/>
</dbReference>
<dbReference type="RefSeq" id="WP_026417185.1">
    <property type="nucleotide sequence ID" value="NZ_AUBJ02000001.1"/>
</dbReference>
<keyword evidence="1" id="KW-0812">Transmembrane</keyword>
<feature type="transmembrane region" description="Helical" evidence="1">
    <location>
        <begin position="84"/>
        <end position="102"/>
    </location>
</feature>
<feature type="transmembrane region" description="Helical" evidence="1">
    <location>
        <begin position="108"/>
        <end position="125"/>
    </location>
</feature>